<dbReference type="Pfam" id="PF05380">
    <property type="entry name" value="Peptidase_A17"/>
    <property type="match status" value="1"/>
</dbReference>
<keyword evidence="2" id="KW-1185">Reference proteome</keyword>
<dbReference type="GO" id="GO:0071897">
    <property type="term" value="P:DNA biosynthetic process"/>
    <property type="evidence" value="ECO:0007669"/>
    <property type="project" value="UniProtKB-ARBA"/>
</dbReference>
<name>A0A182N2S0_9DIPT</name>
<protein>
    <recommendedName>
        <fullName evidence="3">Peptidase aspartic putative domain-containing protein</fullName>
    </recommendedName>
</protein>
<dbReference type="SUPFAM" id="SSF56672">
    <property type="entry name" value="DNA/RNA polymerases"/>
    <property type="match status" value="1"/>
</dbReference>
<proteinExistence type="predicted"/>
<dbReference type="AlphaFoldDB" id="A0A182N2S0"/>
<dbReference type="InterPro" id="IPR008042">
    <property type="entry name" value="Retrotrans_Pao"/>
</dbReference>
<dbReference type="InterPro" id="IPR043502">
    <property type="entry name" value="DNA/RNA_pol_sf"/>
</dbReference>
<dbReference type="PANTHER" id="PTHR47331:SF4">
    <property type="entry name" value="PEPTIDASE S1 DOMAIN-CONTAINING PROTEIN"/>
    <property type="match status" value="1"/>
</dbReference>
<dbReference type="STRING" id="7168.A0A182N2S0"/>
<dbReference type="PANTHER" id="PTHR47331">
    <property type="entry name" value="PHD-TYPE DOMAIN-CONTAINING PROTEIN"/>
    <property type="match status" value="1"/>
</dbReference>
<evidence type="ECO:0000313" key="2">
    <source>
        <dbReference type="Proteomes" id="UP000075884"/>
    </source>
</evidence>
<reference evidence="2" key="1">
    <citation type="submission" date="2013-03" db="EMBL/GenBank/DDBJ databases">
        <title>The Genome Sequence of Anopheles dirus WRAIR2.</title>
        <authorList>
            <consortium name="The Broad Institute Genomics Platform"/>
            <person name="Neafsey D.E."/>
            <person name="Walton C."/>
            <person name="Walker B."/>
            <person name="Young S.K."/>
            <person name="Zeng Q."/>
            <person name="Gargeya S."/>
            <person name="Fitzgerald M."/>
            <person name="Haas B."/>
            <person name="Abouelleil A."/>
            <person name="Allen A.W."/>
            <person name="Alvarado L."/>
            <person name="Arachchi H.M."/>
            <person name="Berlin A.M."/>
            <person name="Chapman S.B."/>
            <person name="Gainer-Dewar J."/>
            <person name="Goldberg J."/>
            <person name="Griggs A."/>
            <person name="Gujja S."/>
            <person name="Hansen M."/>
            <person name="Howarth C."/>
            <person name="Imamovic A."/>
            <person name="Ireland A."/>
            <person name="Larimer J."/>
            <person name="McCowan C."/>
            <person name="Murphy C."/>
            <person name="Pearson M."/>
            <person name="Poon T.W."/>
            <person name="Priest M."/>
            <person name="Roberts A."/>
            <person name="Saif S."/>
            <person name="Shea T."/>
            <person name="Sisk P."/>
            <person name="Sykes S."/>
            <person name="Wortman J."/>
            <person name="Nusbaum C."/>
            <person name="Birren B."/>
        </authorList>
    </citation>
    <scope>NUCLEOTIDE SEQUENCE [LARGE SCALE GENOMIC DNA]</scope>
    <source>
        <strain evidence="2">WRAIR2</strain>
    </source>
</reference>
<dbReference type="Proteomes" id="UP000075884">
    <property type="component" value="Unassembled WGS sequence"/>
</dbReference>
<evidence type="ECO:0000313" key="1">
    <source>
        <dbReference type="EnsemblMetazoa" id="ADIR001931-PA"/>
    </source>
</evidence>
<dbReference type="EnsemblMetazoa" id="ADIR001931-RA">
    <property type="protein sequence ID" value="ADIR001931-PA"/>
    <property type="gene ID" value="ADIR001931"/>
</dbReference>
<accession>A0A182N2S0</accession>
<reference evidence="1" key="2">
    <citation type="submission" date="2020-05" db="UniProtKB">
        <authorList>
            <consortium name="EnsemblMetazoa"/>
        </authorList>
    </citation>
    <scope>IDENTIFICATION</scope>
    <source>
        <strain evidence="1">WRAIR2</strain>
    </source>
</reference>
<organism evidence="1 2">
    <name type="scientific">Anopheles dirus</name>
    <dbReference type="NCBI Taxonomy" id="7168"/>
    <lineage>
        <taxon>Eukaryota</taxon>
        <taxon>Metazoa</taxon>
        <taxon>Ecdysozoa</taxon>
        <taxon>Arthropoda</taxon>
        <taxon>Hexapoda</taxon>
        <taxon>Insecta</taxon>
        <taxon>Pterygota</taxon>
        <taxon>Neoptera</taxon>
        <taxon>Endopterygota</taxon>
        <taxon>Diptera</taxon>
        <taxon>Nematocera</taxon>
        <taxon>Culicoidea</taxon>
        <taxon>Culicidae</taxon>
        <taxon>Anophelinae</taxon>
        <taxon>Anopheles</taxon>
    </lineage>
</organism>
<evidence type="ECO:0008006" key="3">
    <source>
        <dbReference type="Google" id="ProtNLM"/>
    </source>
</evidence>
<sequence>MEFLVLSIISSYKPVARSQTGRQNLPKNIVLADPDFDSDEKVDILLGSEFYANFLEPDHRGNLRLEISALPTFIRTVFGWVAIGKLPLAMESGKYVTCGTCTRLDDLIERFWLIEEIREASPYTQEEKDCEDHFAQHHHRDSEGRYVVKLPFKCELAKQLGQSESTAKKRFLQLERQSPDQPLEVYELQRVTFGLAPSSFLAIRVLQQLASDEGENFPLARQALLEDFYVDDYIGGASNEEEAIKLQAELTMLLKRGGFHLTKWNSNRQNVLCNVAAEERATSEFKMFEAPEEPIKTLGIAWLPGADQLYIESNVPMNNESWSRRKVYSLIARIYDPLGLVAPITAWAKINMQLLWLSTNDWDQEIPPAMQKRWNEFESQLILLKELKFSRHAVLSDPVVIQLHCFSDASEAAYGACVYLRSINSSGKVMVELCAAKSRPAPLKKISLARLELCGALLAAKLQKIVRQSLKLVDVETFMWTDATIVLHWIRAPSYYWATYVANRVSQIQEMTLGYKWMHVKGVDNPADVVSRGALPKDLLTSKLWFHGPSWLLLVEEEWLDDGTMPLPEEELLERRQSRRWEQYAQKRKTGVIGSPVTTGFYGLLHIV</sequence>
<dbReference type="VEuPathDB" id="VectorBase:ADIR001931"/>